<dbReference type="Gene3D" id="3.30.565.10">
    <property type="entry name" value="Histidine kinase-like ATPase, C-terminal domain"/>
    <property type="match status" value="1"/>
</dbReference>
<dbReference type="InterPro" id="IPR013767">
    <property type="entry name" value="PAS_fold"/>
</dbReference>
<evidence type="ECO:0000256" key="2">
    <source>
        <dbReference type="ARBA" id="ARBA00012438"/>
    </source>
</evidence>
<feature type="domain" description="PAC" evidence="9">
    <location>
        <begin position="264"/>
        <end position="316"/>
    </location>
</feature>
<dbReference type="InterPro" id="IPR052162">
    <property type="entry name" value="Sensor_kinase/Photoreceptor"/>
</dbReference>
<keyword evidence="11" id="KW-1185">Reference proteome</keyword>
<evidence type="ECO:0000256" key="3">
    <source>
        <dbReference type="ARBA" id="ARBA00022553"/>
    </source>
</evidence>
<evidence type="ECO:0000313" key="11">
    <source>
        <dbReference type="Proteomes" id="UP000002408"/>
    </source>
</evidence>
<dbReference type="AlphaFoldDB" id="A7I506"/>
<dbReference type="InterPro" id="IPR013655">
    <property type="entry name" value="PAS_fold_3"/>
</dbReference>
<dbReference type="InterPro" id="IPR000700">
    <property type="entry name" value="PAS-assoc_C"/>
</dbReference>
<dbReference type="EC" id="2.7.13.3" evidence="2"/>
<evidence type="ECO:0000259" key="8">
    <source>
        <dbReference type="PROSITE" id="PS50112"/>
    </source>
</evidence>
<dbReference type="CDD" id="cd00075">
    <property type="entry name" value="HATPase"/>
    <property type="match status" value="1"/>
</dbReference>
<dbReference type="SMART" id="SM00387">
    <property type="entry name" value="HATPase_c"/>
    <property type="match status" value="1"/>
</dbReference>
<feature type="domain" description="PAC" evidence="9">
    <location>
        <begin position="389"/>
        <end position="441"/>
    </location>
</feature>
<evidence type="ECO:0000256" key="6">
    <source>
        <dbReference type="SAM" id="Coils"/>
    </source>
</evidence>
<evidence type="ECO:0000259" key="7">
    <source>
        <dbReference type="PROSITE" id="PS50109"/>
    </source>
</evidence>
<sequence>MTLMKPTDELRELIGPVLAHVETRDAERIEKILRRIEKHAELQERKLQRAILDRQAVHSLMNRTAGDLAKRYQTLFEQDSNPKVIIEKDGTISLANNSFCLLIHEMRGDVESKKNICDYLDGMICDPLSDDAAPRDDLSPPDLSSGQIHTAGGEFIDVLINKGSFPGSTQSIVTLINVSERMRLERELLETSGFLSGILQASPVGFHMTDTKGNYVYVNETWSAITGFAPDQVQGKYYSLILHPDDCDRIADEIEEIAKRRVSREIETRIIRPDGTVRWIFNHSVPVIDDGGQLTGWVGAVSDITERKKIETALKESEEKYRALTENTGDVLYSVDMDGNITYVSPQVSRYGYTQEEVISMPLSAFIHPLDISRVRKSLASQAQDRVHTISTFRIFSRNGNIHWLEGKSTLQTDASGKPLSFLGILRDVTDRKHAEDAIALANRKLNLMNNVTRHDILNTITGVYGFIDMANATSCEEERVQLLHDVKDLVGIIQRQINFTKQYQEVGIQEPQWQRVAAVIERVIPNFSRSGLEFAVELDRLEIYADPLLEKVFYNLIDNAIRYGDTLTTISARFDLSPAGLSLIIEDNGVGISSEEKEQIFERGIGKNTGLGLFMTREILGITGITITENGEPGKGAMFVLSVPRGAYRLADKD</sequence>
<evidence type="ECO:0000256" key="5">
    <source>
        <dbReference type="ARBA" id="ARBA00022777"/>
    </source>
</evidence>
<dbReference type="GO" id="GO:0006355">
    <property type="term" value="P:regulation of DNA-templated transcription"/>
    <property type="evidence" value="ECO:0007669"/>
    <property type="project" value="InterPro"/>
</dbReference>
<evidence type="ECO:0000259" key="9">
    <source>
        <dbReference type="PROSITE" id="PS50113"/>
    </source>
</evidence>
<reference evidence="11" key="1">
    <citation type="journal article" date="2015" name="Microbiology">
        <title>Genome of Methanoregula boonei 6A8 reveals adaptations to oligotrophic peatland environments.</title>
        <authorList>
            <person name="Braeuer S."/>
            <person name="Cadillo-Quiroz H."/>
            <person name="Kyrpides N."/>
            <person name="Woyke T."/>
            <person name="Goodwin L."/>
            <person name="Detter C."/>
            <person name="Podell S."/>
            <person name="Yavitt J.B."/>
            <person name="Zinder S.H."/>
        </authorList>
    </citation>
    <scope>NUCLEOTIDE SEQUENCE [LARGE SCALE GENOMIC DNA]</scope>
    <source>
        <strain evidence="11">DSM 21154 / JCM 14090 / 6A8</strain>
    </source>
</reference>
<protein>
    <recommendedName>
        <fullName evidence="2">histidine kinase</fullName>
        <ecNumber evidence="2">2.7.13.3</ecNumber>
    </recommendedName>
</protein>
<dbReference type="NCBIfam" id="TIGR00229">
    <property type="entry name" value="sensory_box"/>
    <property type="match status" value="2"/>
</dbReference>
<keyword evidence="5 10" id="KW-0418">Kinase</keyword>
<accession>A7I506</accession>
<gene>
    <name evidence="10" type="ordered locus">Mboo_0295</name>
</gene>
<dbReference type="InterPro" id="IPR003594">
    <property type="entry name" value="HATPase_dom"/>
</dbReference>
<dbReference type="CDD" id="cd00130">
    <property type="entry name" value="PAS"/>
    <property type="match status" value="2"/>
</dbReference>
<dbReference type="PROSITE" id="PS50113">
    <property type="entry name" value="PAC"/>
    <property type="match status" value="2"/>
</dbReference>
<dbReference type="EMBL" id="CP000780">
    <property type="protein sequence ID" value="ABS54817.1"/>
    <property type="molecule type" value="Genomic_DNA"/>
</dbReference>
<dbReference type="SUPFAM" id="SSF55874">
    <property type="entry name" value="ATPase domain of HSP90 chaperone/DNA topoisomerase II/histidine kinase"/>
    <property type="match status" value="1"/>
</dbReference>
<dbReference type="PROSITE" id="PS50112">
    <property type="entry name" value="PAS"/>
    <property type="match status" value="2"/>
</dbReference>
<name>A7I506_METB6</name>
<dbReference type="PANTHER" id="PTHR43304">
    <property type="entry name" value="PHYTOCHROME-LIKE PROTEIN CPH1"/>
    <property type="match status" value="1"/>
</dbReference>
<dbReference type="PROSITE" id="PS50109">
    <property type="entry name" value="HIS_KIN"/>
    <property type="match status" value="1"/>
</dbReference>
<dbReference type="PRINTS" id="PR00344">
    <property type="entry name" value="BCTRLSENSOR"/>
</dbReference>
<dbReference type="InterPro" id="IPR035965">
    <property type="entry name" value="PAS-like_dom_sf"/>
</dbReference>
<feature type="domain" description="PAS" evidence="8">
    <location>
        <begin position="191"/>
        <end position="261"/>
    </location>
</feature>
<keyword evidence="6" id="KW-0175">Coiled coil</keyword>
<evidence type="ECO:0000256" key="1">
    <source>
        <dbReference type="ARBA" id="ARBA00000085"/>
    </source>
</evidence>
<dbReference type="Pfam" id="PF08447">
    <property type="entry name" value="PAS_3"/>
    <property type="match status" value="1"/>
</dbReference>
<dbReference type="STRING" id="456442.Mboo_0295"/>
<dbReference type="HOGENOM" id="CLU_000445_114_58_2"/>
<dbReference type="eggNOG" id="arCOG02336">
    <property type="taxonomic scope" value="Archaea"/>
</dbReference>
<keyword evidence="3" id="KW-0597">Phosphoprotein</keyword>
<organism evidence="10 11">
    <name type="scientific">Methanoregula boonei (strain DSM 21154 / JCM 14090 / 6A8)</name>
    <dbReference type="NCBI Taxonomy" id="456442"/>
    <lineage>
        <taxon>Archaea</taxon>
        <taxon>Methanobacteriati</taxon>
        <taxon>Methanobacteriota</taxon>
        <taxon>Stenosarchaea group</taxon>
        <taxon>Methanomicrobia</taxon>
        <taxon>Methanomicrobiales</taxon>
        <taxon>Methanoregulaceae</taxon>
        <taxon>Methanoregula</taxon>
    </lineage>
</organism>
<dbReference type="InterPro" id="IPR004358">
    <property type="entry name" value="Sig_transdc_His_kin-like_C"/>
</dbReference>
<comment type="catalytic activity">
    <reaction evidence="1">
        <text>ATP + protein L-histidine = ADP + protein N-phospho-L-histidine.</text>
        <dbReference type="EC" id="2.7.13.3"/>
    </reaction>
</comment>
<feature type="domain" description="PAS" evidence="8">
    <location>
        <begin position="317"/>
        <end position="386"/>
    </location>
</feature>
<proteinExistence type="predicted"/>
<dbReference type="InterPro" id="IPR005467">
    <property type="entry name" value="His_kinase_dom"/>
</dbReference>
<dbReference type="Pfam" id="PF00989">
    <property type="entry name" value="PAS"/>
    <property type="match status" value="1"/>
</dbReference>
<dbReference type="Pfam" id="PF02518">
    <property type="entry name" value="HATPase_c"/>
    <property type="match status" value="1"/>
</dbReference>
<keyword evidence="4" id="KW-0808">Transferase</keyword>
<dbReference type="SMART" id="SM00086">
    <property type="entry name" value="PAC"/>
    <property type="match status" value="2"/>
</dbReference>
<dbReference type="SMART" id="SM00091">
    <property type="entry name" value="PAS"/>
    <property type="match status" value="2"/>
</dbReference>
<feature type="domain" description="Histidine kinase" evidence="7">
    <location>
        <begin position="452"/>
        <end position="648"/>
    </location>
</feature>
<dbReference type="Gene3D" id="3.30.450.20">
    <property type="entry name" value="PAS domain"/>
    <property type="match status" value="2"/>
</dbReference>
<dbReference type="InterPro" id="IPR036890">
    <property type="entry name" value="HATPase_C_sf"/>
</dbReference>
<dbReference type="Proteomes" id="UP000002408">
    <property type="component" value="Chromosome"/>
</dbReference>
<feature type="coiled-coil region" evidence="6">
    <location>
        <begin position="26"/>
        <end position="53"/>
    </location>
</feature>
<dbReference type="KEGG" id="mbn:Mboo_0295"/>
<dbReference type="SUPFAM" id="SSF55785">
    <property type="entry name" value="PYP-like sensor domain (PAS domain)"/>
    <property type="match status" value="2"/>
</dbReference>
<dbReference type="eggNOG" id="arCOG06192">
    <property type="taxonomic scope" value="Archaea"/>
</dbReference>
<dbReference type="GO" id="GO:0004673">
    <property type="term" value="F:protein histidine kinase activity"/>
    <property type="evidence" value="ECO:0007669"/>
    <property type="project" value="UniProtKB-EC"/>
</dbReference>
<evidence type="ECO:0000256" key="4">
    <source>
        <dbReference type="ARBA" id="ARBA00022679"/>
    </source>
</evidence>
<dbReference type="InterPro" id="IPR000014">
    <property type="entry name" value="PAS"/>
</dbReference>
<dbReference type="InterPro" id="IPR001610">
    <property type="entry name" value="PAC"/>
</dbReference>
<dbReference type="PANTHER" id="PTHR43304:SF1">
    <property type="entry name" value="PAC DOMAIN-CONTAINING PROTEIN"/>
    <property type="match status" value="1"/>
</dbReference>
<evidence type="ECO:0000313" key="10">
    <source>
        <dbReference type="EMBL" id="ABS54817.1"/>
    </source>
</evidence>